<keyword evidence="2" id="KW-1185">Reference proteome</keyword>
<sequence length="258" mass="30218">MSADESQEIDVIELTPKTPFTFRCYPGVACFNECCARTTIFLSPYDVLRLRRRLNLSSGEFLQRFTHQIPDDASGLPSVVLTMTAGETRCCPFSSPNGCQVYEDRPTACRYYPVGVASQWTDQGLQECYVYFQEDHCRGFEAGDEWTIEKWQQDQGVLPYEEFNREWKSIVLRVGVRTGKSVSAKMRDEYYMALYDLDRFQRYVFDSDFLKIFAVDPEQLTRMQTDPEELLRFGYRYIKFMLRLENCLEIKKVRIAPD</sequence>
<protein>
    <recommendedName>
        <fullName evidence="3">YkgJ family cysteine cluster protein</fullName>
    </recommendedName>
</protein>
<dbReference type="EMBL" id="CP002629">
    <property type="protein sequence ID" value="AEB09873.1"/>
    <property type="molecule type" value="Genomic_DNA"/>
</dbReference>
<proteinExistence type="predicted"/>
<dbReference type="eggNOG" id="COG0727">
    <property type="taxonomic scope" value="Bacteria"/>
</dbReference>
<name>F2NIA4_DESAR</name>
<reference evidence="2" key="2">
    <citation type="submission" date="2011-03" db="EMBL/GenBank/DDBJ databases">
        <title>The complete genome of Desulfobacca acetoxidans DSM 11109.</title>
        <authorList>
            <consortium name="US DOE Joint Genome Institute (JGI-PGF)"/>
            <person name="Lucas S."/>
            <person name="Copeland A."/>
            <person name="Lapidus A."/>
            <person name="Bruce D."/>
            <person name="Goodwin L."/>
            <person name="Pitluck S."/>
            <person name="Peters L."/>
            <person name="Kyrpides N."/>
            <person name="Mavromatis K."/>
            <person name="Ivanova N."/>
            <person name="Ovchinnikova G."/>
            <person name="Teshima H."/>
            <person name="Detter J.C."/>
            <person name="Han C."/>
            <person name="Land M."/>
            <person name="Hauser L."/>
            <person name="Markowitz V."/>
            <person name="Cheng J.-F."/>
            <person name="Hugenholtz P."/>
            <person name="Woyke T."/>
            <person name="Wu D."/>
            <person name="Spring S."/>
            <person name="Schueler E."/>
            <person name="Brambilla E."/>
            <person name="Klenk H.-P."/>
            <person name="Eisen J.A."/>
        </authorList>
    </citation>
    <scope>NUCLEOTIDE SEQUENCE [LARGE SCALE GENOMIC DNA]</scope>
    <source>
        <strain evidence="2">ATCC 700848 / DSM 11109 / ASRB2</strain>
    </source>
</reference>
<dbReference type="PANTHER" id="PTHR35866:SF1">
    <property type="entry name" value="YKGJ FAMILY CYSTEINE CLUSTER PROTEIN"/>
    <property type="match status" value="1"/>
</dbReference>
<gene>
    <name evidence="1" type="ordered locus">Desac_2044</name>
</gene>
<evidence type="ECO:0008006" key="3">
    <source>
        <dbReference type="Google" id="ProtNLM"/>
    </source>
</evidence>
<accession>F2NIA4</accession>
<dbReference type="Proteomes" id="UP000000483">
    <property type="component" value="Chromosome"/>
</dbReference>
<dbReference type="PANTHER" id="PTHR35866">
    <property type="entry name" value="PUTATIVE-RELATED"/>
    <property type="match status" value="1"/>
</dbReference>
<dbReference type="KEGG" id="dao:Desac_2044"/>
<dbReference type="OrthoDB" id="9810361at2"/>
<dbReference type="RefSeq" id="WP_013706982.1">
    <property type="nucleotide sequence ID" value="NC_015388.1"/>
</dbReference>
<organism evidence="1 2">
    <name type="scientific">Desulfobacca acetoxidans (strain ATCC 700848 / DSM 11109 / ASRB2)</name>
    <dbReference type="NCBI Taxonomy" id="880072"/>
    <lineage>
        <taxon>Bacteria</taxon>
        <taxon>Pseudomonadati</taxon>
        <taxon>Thermodesulfobacteriota</taxon>
        <taxon>Desulfobaccia</taxon>
        <taxon>Desulfobaccales</taxon>
        <taxon>Desulfobaccaceae</taxon>
        <taxon>Desulfobacca</taxon>
    </lineage>
</organism>
<reference evidence="1 2" key="1">
    <citation type="journal article" date="2011" name="Stand. Genomic Sci.">
        <title>Complete genome sequence of the acetate-degrading sulfate reducer Desulfobacca acetoxidans type strain (ASRB2).</title>
        <authorList>
            <person name="Goker M."/>
            <person name="Teshima H."/>
            <person name="Lapidus A."/>
            <person name="Nolan M."/>
            <person name="Lucas S."/>
            <person name="Hammon N."/>
            <person name="Deshpande S."/>
            <person name="Cheng J.F."/>
            <person name="Tapia R."/>
            <person name="Han C."/>
            <person name="Goodwin L."/>
            <person name="Pitluck S."/>
            <person name="Huntemann M."/>
            <person name="Liolios K."/>
            <person name="Ivanova N."/>
            <person name="Pagani I."/>
            <person name="Mavromatis K."/>
            <person name="Ovchinikova G."/>
            <person name="Pati A."/>
            <person name="Chen A."/>
            <person name="Palaniappan K."/>
            <person name="Land M."/>
            <person name="Hauser L."/>
            <person name="Brambilla E.M."/>
            <person name="Rohde M."/>
            <person name="Spring S."/>
            <person name="Detter J.C."/>
            <person name="Woyke T."/>
            <person name="Bristow J."/>
            <person name="Eisen J.A."/>
            <person name="Markowitz V."/>
            <person name="Hugenholtz P."/>
            <person name="Kyrpides N.C."/>
            <person name="Klenk H.P."/>
        </authorList>
    </citation>
    <scope>NUCLEOTIDE SEQUENCE [LARGE SCALE GENOMIC DNA]</scope>
    <source>
        <strain evidence="2">ATCC 700848 / DSM 11109 / ASRB2</strain>
    </source>
</reference>
<evidence type="ECO:0000313" key="2">
    <source>
        <dbReference type="Proteomes" id="UP000000483"/>
    </source>
</evidence>
<evidence type="ECO:0000313" key="1">
    <source>
        <dbReference type="EMBL" id="AEB09873.1"/>
    </source>
</evidence>
<dbReference type="Pfam" id="PF03692">
    <property type="entry name" value="CxxCxxCC"/>
    <property type="match status" value="1"/>
</dbReference>
<dbReference type="AlphaFoldDB" id="F2NIA4"/>
<dbReference type="HOGENOM" id="CLU_080178_0_0_7"/>
<dbReference type="InterPro" id="IPR005358">
    <property type="entry name" value="Puta_zinc/iron-chelating_dom"/>
</dbReference>
<dbReference type="STRING" id="880072.Desac_2044"/>